<feature type="chain" id="PRO_5042129591" description="Alginate lyase 2 domain-containing protein" evidence="1">
    <location>
        <begin position="22"/>
        <end position="258"/>
    </location>
</feature>
<dbReference type="Gene3D" id="2.60.120.200">
    <property type="match status" value="1"/>
</dbReference>
<dbReference type="EMBL" id="JADGJH010003315">
    <property type="protein sequence ID" value="KAJ3091873.1"/>
    <property type="molecule type" value="Genomic_DNA"/>
</dbReference>
<dbReference type="SUPFAM" id="SSF49899">
    <property type="entry name" value="Concanavalin A-like lectins/glucanases"/>
    <property type="match status" value="1"/>
</dbReference>
<protein>
    <recommendedName>
        <fullName evidence="2">Alginate lyase 2 domain-containing protein</fullName>
    </recommendedName>
</protein>
<proteinExistence type="predicted"/>
<dbReference type="AlphaFoldDB" id="A0AAD5XB04"/>
<evidence type="ECO:0000313" key="3">
    <source>
        <dbReference type="EMBL" id="KAJ3091873.1"/>
    </source>
</evidence>
<feature type="domain" description="Alginate lyase 2" evidence="2">
    <location>
        <begin position="8"/>
        <end position="247"/>
    </location>
</feature>
<evidence type="ECO:0000259" key="2">
    <source>
        <dbReference type="Pfam" id="PF08787"/>
    </source>
</evidence>
<accession>A0AAD5XB04</accession>
<gene>
    <name evidence="3" type="ORF">HK100_007077</name>
</gene>
<evidence type="ECO:0000313" key="4">
    <source>
        <dbReference type="Proteomes" id="UP001211907"/>
    </source>
</evidence>
<evidence type="ECO:0000256" key="1">
    <source>
        <dbReference type="SAM" id="SignalP"/>
    </source>
</evidence>
<name>A0AAD5XB04_9FUNG</name>
<organism evidence="3 4">
    <name type="scientific">Physocladia obscura</name>
    <dbReference type="NCBI Taxonomy" id="109957"/>
    <lineage>
        <taxon>Eukaryota</taxon>
        <taxon>Fungi</taxon>
        <taxon>Fungi incertae sedis</taxon>
        <taxon>Chytridiomycota</taxon>
        <taxon>Chytridiomycota incertae sedis</taxon>
        <taxon>Chytridiomycetes</taxon>
        <taxon>Chytridiales</taxon>
        <taxon>Chytriomycetaceae</taxon>
        <taxon>Physocladia</taxon>
    </lineage>
</organism>
<sequence>MYPSKILNLAAWALQLPVAGSTGGVMVIAPPELNTLSNQFFHAANASSDISSASKTVNAVDFYTPPDGVTTSGTQSPRTELRQLNADGSLAAWSYKGTYAMQVKLAVESFPTNVASGAGGVIVSQLFSTSVVNGPEYVVRAYPNMVQLVDIFPFFSKTHRIELQERGSNANGFVNKQTLVSNYAAGTQMTITLSVINGILTVNVDIGTTVTTTIDSADDYYFKAGSYCQTHGSADTGCQVRMYSIELYGFPGAQAFPP</sequence>
<dbReference type="InterPro" id="IPR013320">
    <property type="entry name" value="ConA-like_dom_sf"/>
</dbReference>
<dbReference type="InterPro" id="IPR014895">
    <property type="entry name" value="Alginate_lyase_2"/>
</dbReference>
<reference evidence="3" key="1">
    <citation type="submission" date="2020-05" db="EMBL/GenBank/DDBJ databases">
        <title>Phylogenomic resolution of chytrid fungi.</title>
        <authorList>
            <person name="Stajich J.E."/>
            <person name="Amses K."/>
            <person name="Simmons R."/>
            <person name="Seto K."/>
            <person name="Myers J."/>
            <person name="Bonds A."/>
            <person name="Quandt C.A."/>
            <person name="Barry K."/>
            <person name="Liu P."/>
            <person name="Grigoriev I."/>
            <person name="Longcore J.E."/>
            <person name="James T.Y."/>
        </authorList>
    </citation>
    <scope>NUCLEOTIDE SEQUENCE</scope>
    <source>
        <strain evidence="3">JEL0513</strain>
    </source>
</reference>
<comment type="caution">
    <text evidence="3">The sequence shown here is derived from an EMBL/GenBank/DDBJ whole genome shotgun (WGS) entry which is preliminary data.</text>
</comment>
<dbReference type="Proteomes" id="UP001211907">
    <property type="component" value="Unassembled WGS sequence"/>
</dbReference>
<keyword evidence="1" id="KW-0732">Signal</keyword>
<feature type="signal peptide" evidence="1">
    <location>
        <begin position="1"/>
        <end position="21"/>
    </location>
</feature>
<dbReference type="Pfam" id="PF08787">
    <property type="entry name" value="Alginate_lyase2"/>
    <property type="match status" value="1"/>
</dbReference>
<keyword evidence="4" id="KW-1185">Reference proteome</keyword>